<dbReference type="CDD" id="cd00371">
    <property type="entry name" value="HMA"/>
    <property type="match status" value="1"/>
</dbReference>
<comment type="similarity">
    <text evidence="2">Belongs to the cation transport ATPase (P-type) (TC 3.A.3) family. Type IB subfamily.</text>
</comment>
<evidence type="ECO:0000256" key="8">
    <source>
        <dbReference type="ARBA" id="ARBA00022989"/>
    </source>
</evidence>
<dbReference type="InterPro" id="IPR059000">
    <property type="entry name" value="ATPase_P-type_domA"/>
</dbReference>
<keyword evidence="9 11" id="KW-0472">Membrane</keyword>
<dbReference type="InterPro" id="IPR023299">
    <property type="entry name" value="ATPase_P-typ_cyto_dom_N"/>
</dbReference>
<keyword evidence="8 11" id="KW-1133">Transmembrane helix</keyword>
<dbReference type="PROSITE" id="PS50846">
    <property type="entry name" value="HMA_2"/>
    <property type="match status" value="1"/>
</dbReference>
<feature type="transmembrane region" description="Helical" evidence="11">
    <location>
        <begin position="428"/>
        <end position="447"/>
    </location>
</feature>
<keyword evidence="14" id="KW-1185">Reference proteome</keyword>
<dbReference type="GO" id="GO:0005507">
    <property type="term" value="F:copper ion binding"/>
    <property type="evidence" value="ECO:0007669"/>
    <property type="project" value="TreeGrafter"/>
</dbReference>
<evidence type="ECO:0000256" key="9">
    <source>
        <dbReference type="ARBA" id="ARBA00023136"/>
    </source>
</evidence>
<dbReference type="PROSITE" id="PS00154">
    <property type="entry name" value="ATPASE_E1_E2"/>
    <property type="match status" value="1"/>
</dbReference>
<dbReference type="InterPro" id="IPR044492">
    <property type="entry name" value="P_typ_ATPase_HD_dom"/>
</dbReference>
<dbReference type="SUPFAM" id="SSF81665">
    <property type="entry name" value="Calcium ATPase, transmembrane domain M"/>
    <property type="match status" value="1"/>
</dbReference>
<dbReference type="Gene3D" id="3.30.70.100">
    <property type="match status" value="1"/>
</dbReference>
<dbReference type="STRING" id="355548.SAMN04487945_2055"/>
<protein>
    <submittedName>
        <fullName evidence="13">Cu2+-exporting ATPase</fullName>
    </submittedName>
</protein>
<feature type="compositionally biased region" description="Acidic residues" evidence="10">
    <location>
        <begin position="40"/>
        <end position="60"/>
    </location>
</feature>
<dbReference type="AlphaFoldDB" id="A0A1I0PXA0"/>
<dbReference type="InterPro" id="IPR036412">
    <property type="entry name" value="HAD-like_sf"/>
</dbReference>
<evidence type="ECO:0000313" key="14">
    <source>
        <dbReference type="Proteomes" id="UP000198518"/>
    </source>
</evidence>
<dbReference type="SFLD" id="SFLDF00027">
    <property type="entry name" value="p-type_atpase"/>
    <property type="match status" value="1"/>
</dbReference>
<dbReference type="Pfam" id="PF00403">
    <property type="entry name" value="HMA"/>
    <property type="match status" value="1"/>
</dbReference>
<dbReference type="NCBIfam" id="TIGR01525">
    <property type="entry name" value="ATPase-IB_hvy"/>
    <property type="match status" value="1"/>
</dbReference>
<dbReference type="InterPro" id="IPR036163">
    <property type="entry name" value="HMA_dom_sf"/>
</dbReference>
<feature type="transmembrane region" description="Helical" evidence="11">
    <location>
        <begin position="180"/>
        <end position="203"/>
    </location>
</feature>
<evidence type="ECO:0000256" key="11">
    <source>
        <dbReference type="SAM" id="Phobius"/>
    </source>
</evidence>
<dbReference type="InterPro" id="IPR023298">
    <property type="entry name" value="ATPase_P-typ_TM_dom_sf"/>
</dbReference>
<feature type="transmembrane region" description="Helical" evidence="11">
    <location>
        <begin position="248"/>
        <end position="266"/>
    </location>
</feature>
<evidence type="ECO:0000256" key="3">
    <source>
        <dbReference type="ARBA" id="ARBA00022692"/>
    </source>
</evidence>
<dbReference type="InterPro" id="IPR023214">
    <property type="entry name" value="HAD_sf"/>
</dbReference>
<dbReference type="RefSeq" id="WP_089669299.1">
    <property type="nucleotide sequence ID" value="NZ_FOJA01000001.1"/>
</dbReference>
<organism evidence="13 14">
    <name type="scientific">Halobacterium jilantaiense</name>
    <dbReference type="NCBI Taxonomy" id="355548"/>
    <lineage>
        <taxon>Archaea</taxon>
        <taxon>Methanobacteriati</taxon>
        <taxon>Methanobacteriota</taxon>
        <taxon>Stenosarchaea group</taxon>
        <taxon>Halobacteria</taxon>
        <taxon>Halobacteriales</taxon>
        <taxon>Halobacteriaceae</taxon>
        <taxon>Halobacterium</taxon>
    </lineage>
</organism>
<comment type="subcellular location">
    <subcellularLocation>
        <location evidence="1">Endomembrane system</location>
        <topology evidence="1">Multi-pass membrane protein</topology>
    </subcellularLocation>
</comment>
<keyword evidence="3 11" id="KW-0812">Transmembrane</keyword>
<gene>
    <name evidence="13" type="ORF">SAMN04487945_2055</name>
</gene>
<feature type="domain" description="HMA" evidence="12">
    <location>
        <begin position="64"/>
        <end position="130"/>
    </location>
</feature>
<evidence type="ECO:0000256" key="5">
    <source>
        <dbReference type="ARBA" id="ARBA00022741"/>
    </source>
</evidence>
<dbReference type="PANTHER" id="PTHR43520">
    <property type="entry name" value="ATP7, ISOFORM B"/>
    <property type="match status" value="1"/>
</dbReference>
<feature type="transmembrane region" description="Helical" evidence="11">
    <location>
        <begin position="224"/>
        <end position="242"/>
    </location>
</feature>
<feature type="transmembrane region" description="Helical" evidence="11">
    <location>
        <begin position="399"/>
        <end position="422"/>
    </location>
</feature>
<proteinExistence type="inferred from homology"/>
<accession>A0A1I0PXA0</accession>
<dbReference type="Gene3D" id="3.40.1110.10">
    <property type="entry name" value="Calcium-transporting ATPase, cytoplasmic domain N"/>
    <property type="match status" value="1"/>
</dbReference>
<dbReference type="PROSITE" id="PS01229">
    <property type="entry name" value="COF_2"/>
    <property type="match status" value="1"/>
</dbReference>
<dbReference type="NCBIfam" id="TIGR01494">
    <property type="entry name" value="ATPase_P-type"/>
    <property type="match status" value="1"/>
</dbReference>
<evidence type="ECO:0000313" key="13">
    <source>
        <dbReference type="EMBL" id="SEW19076.1"/>
    </source>
</evidence>
<evidence type="ECO:0000256" key="10">
    <source>
        <dbReference type="SAM" id="MobiDB-lite"/>
    </source>
</evidence>
<dbReference type="PRINTS" id="PR00119">
    <property type="entry name" value="CATATPASE"/>
</dbReference>
<dbReference type="GO" id="GO:0016887">
    <property type="term" value="F:ATP hydrolysis activity"/>
    <property type="evidence" value="ECO:0007669"/>
    <property type="project" value="InterPro"/>
</dbReference>
<name>A0A1I0PXA0_9EURY</name>
<dbReference type="InterPro" id="IPR006121">
    <property type="entry name" value="HMA_dom"/>
</dbReference>
<evidence type="ECO:0000259" key="12">
    <source>
        <dbReference type="PROSITE" id="PS50846"/>
    </source>
</evidence>
<dbReference type="SUPFAM" id="SSF56784">
    <property type="entry name" value="HAD-like"/>
    <property type="match status" value="1"/>
</dbReference>
<dbReference type="PANTHER" id="PTHR43520:SF8">
    <property type="entry name" value="P-TYPE CU(+) TRANSPORTER"/>
    <property type="match status" value="1"/>
</dbReference>
<dbReference type="Pfam" id="PF00122">
    <property type="entry name" value="E1-E2_ATPase"/>
    <property type="match status" value="1"/>
</dbReference>
<keyword evidence="5" id="KW-0547">Nucleotide-binding</keyword>
<dbReference type="GO" id="GO:0055070">
    <property type="term" value="P:copper ion homeostasis"/>
    <property type="evidence" value="ECO:0007669"/>
    <property type="project" value="TreeGrafter"/>
</dbReference>
<reference evidence="13 14" key="1">
    <citation type="submission" date="2016-10" db="EMBL/GenBank/DDBJ databases">
        <authorList>
            <person name="de Groot N.N."/>
        </authorList>
    </citation>
    <scope>NUCLEOTIDE SEQUENCE [LARGE SCALE GENOMIC DNA]</scope>
    <source>
        <strain evidence="13 14">CGMCC 1.5337</strain>
    </source>
</reference>
<evidence type="ECO:0000256" key="1">
    <source>
        <dbReference type="ARBA" id="ARBA00004127"/>
    </source>
</evidence>
<dbReference type="SUPFAM" id="SSF55008">
    <property type="entry name" value="HMA, heavy metal-associated domain"/>
    <property type="match status" value="1"/>
</dbReference>
<dbReference type="InterPro" id="IPR018303">
    <property type="entry name" value="ATPase_P-typ_P_site"/>
</dbReference>
<dbReference type="InterPro" id="IPR008250">
    <property type="entry name" value="ATPase_P-typ_transduc_dom_A_sf"/>
</dbReference>
<dbReference type="SUPFAM" id="SSF81660">
    <property type="entry name" value="Metal cation-transporting ATPase, ATP-binding domain N"/>
    <property type="match status" value="1"/>
</dbReference>
<dbReference type="GO" id="GO:0012505">
    <property type="term" value="C:endomembrane system"/>
    <property type="evidence" value="ECO:0007669"/>
    <property type="project" value="UniProtKB-SubCell"/>
</dbReference>
<dbReference type="GO" id="GO:0016020">
    <property type="term" value="C:membrane"/>
    <property type="evidence" value="ECO:0007669"/>
    <property type="project" value="InterPro"/>
</dbReference>
<evidence type="ECO:0000256" key="2">
    <source>
        <dbReference type="ARBA" id="ARBA00006024"/>
    </source>
</evidence>
<evidence type="ECO:0000256" key="7">
    <source>
        <dbReference type="ARBA" id="ARBA00022967"/>
    </source>
</evidence>
<dbReference type="SFLD" id="SFLDS00003">
    <property type="entry name" value="Haloacid_Dehalogenase"/>
    <property type="match status" value="1"/>
</dbReference>
<dbReference type="Pfam" id="PF00702">
    <property type="entry name" value="Hydrolase"/>
    <property type="match status" value="1"/>
</dbReference>
<feature type="region of interest" description="Disordered" evidence="10">
    <location>
        <begin position="39"/>
        <end position="60"/>
    </location>
</feature>
<evidence type="ECO:0000256" key="4">
    <source>
        <dbReference type="ARBA" id="ARBA00022723"/>
    </source>
</evidence>
<dbReference type="Proteomes" id="UP000198518">
    <property type="component" value="Unassembled WGS sequence"/>
</dbReference>
<dbReference type="PRINTS" id="PR00120">
    <property type="entry name" value="HATPASE"/>
</dbReference>
<dbReference type="SUPFAM" id="SSF81653">
    <property type="entry name" value="Calcium ATPase, transduction domain A"/>
    <property type="match status" value="1"/>
</dbReference>
<sequence>MTDDCTLCGLPTPDPPVASDGVEGTYCCRGCLEVARTLDDPESADADPVDDLDTGPDDEDVDGDTAYLSVSGMHCATCEAFVEAQATDADGVKAAAASYPTETLKVTYDAEVADRGDLVDAVEGLGYSASARDADDEDDQSEVGRLLVGGFFGMMTMLWYVLFLYPAYLDLPSAAQLLDLGGLAGSYLLANVWLMATVVLAYTGYPLFRGAYVSLRAGHPNMDLLVGIAAGAAYLFSTFVVLTGGREVYFDVAIVVVLAVTVGDYYEGRVKRAAAGRLADLTEERVDEATQRTGDGLESVAVEDLRPGDEVVVTAGERVPVNGPVVEGAATVDESLVTGESTPVGKEPGDDAVGGAVVTDGRLVVEVGEDAASTLDRVVEVLWDVQSARPGVQRLVDRIAAVFVPLVFVLAALAAGGHFVTGAGAREALLVGLSVLVVSCPCALGLATPLATARGVREALDAGVVVTDASTFEAAPEADTVVFDKTGTLTTGEMRVLDIAGDDRVLARAAAVEQYADHPVAAAITDGATPAGDIADFEREPGRGVAGTLTLRADGARTAESPESAGVEVLAGNRELFAARGYRVPDEYAERASGARANGNVPVLVGWDGEARGVVVAGDRPREEWQSVVSDLAADGRDVVVLTGDDPEAAERFRDHDAVSDVFAGVPPEGKTEVVRSLRGEGTVAMVGDGVNDAPALAAADIGVALDHAALAADAADAVVTTDDLAAVPRVFDLTAATNGRIRQNLVWAFCYNAVAVPLAVAGALNPLFAAAAMTASSLLVVGNSARSLVDWDGPGHGEVENA</sequence>
<dbReference type="Gene3D" id="3.40.50.1000">
    <property type="entry name" value="HAD superfamily/HAD-like"/>
    <property type="match status" value="1"/>
</dbReference>
<dbReference type="InterPro" id="IPR027256">
    <property type="entry name" value="P-typ_ATPase_IB"/>
</dbReference>
<keyword evidence="4" id="KW-0479">Metal-binding</keyword>
<evidence type="ECO:0000256" key="6">
    <source>
        <dbReference type="ARBA" id="ARBA00022840"/>
    </source>
</evidence>
<feature type="transmembrane region" description="Helical" evidence="11">
    <location>
        <begin position="146"/>
        <end position="168"/>
    </location>
</feature>
<keyword evidence="6" id="KW-0067">ATP-binding</keyword>
<dbReference type="OrthoDB" id="8588at2157"/>
<dbReference type="InterPro" id="IPR001757">
    <property type="entry name" value="P_typ_ATPase"/>
</dbReference>
<keyword evidence="7" id="KW-1278">Translocase</keyword>
<dbReference type="EMBL" id="FOJA01000001">
    <property type="protein sequence ID" value="SEW19076.1"/>
    <property type="molecule type" value="Genomic_DNA"/>
</dbReference>
<dbReference type="GO" id="GO:0005524">
    <property type="term" value="F:ATP binding"/>
    <property type="evidence" value="ECO:0007669"/>
    <property type="project" value="UniProtKB-KW"/>
</dbReference>
<dbReference type="Gene3D" id="1.20.1110.10">
    <property type="entry name" value="Calcium-transporting ATPase, transmembrane domain"/>
    <property type="match status" value="1"/>
</dbReference>
<dbReference type="Gene3D" id="2.70.150.10">
    <property type="entry name" value="Calcium-transporting ATPase, cytoplasmic transduction domain A"/>
    <property type="match status" value="1"/>
</dbReference>
<dbReference type="GO" id="GO:0043682">
    <property type="term" value="F:P-type divalent copper transporter activity"/>
    <property type="evidence" value="ECO:0007669"/>
    <property type="project" value="TreeGrafter"/>
</dbReference>
<dbReference type="SFLD" id="SFLDG00002">
    <property type="entry name" value="C1.7:_P-type_atpase_like"/>
    <property type="match status" value="1"/>
</dbReference>